<protein>
    <recommendedName>
        <fullName evidence="1">GGDEF domain-containing protein</fullName>
    </recommendedName>
</protein>
<organism evidence="2 3">
    <name type="scientific">Candidatus Nealsonbacteria bacterium CG18_big_fil_WC_8_21_14_2_50_37_10</name>
    <dbReference type="NCBI Taxonomy" id="1974717"/>
    <lineage>
        <taxon>Bacteria</taxon>
        <taxon>Candidatus Nealsoniibacteriota</taxon>
    </lineage>
</organism>
<dbReference type="EMBL" id="PCUC01000160">
    <property type="protein sequence ID" value="PIQ05093.1"/>
    <property type="molecule type" value="Genomic_DNA"/>
</dbReference>
<dbReference type="GO" id="GO:1902201">
    <property type="term" value="P:negative regulation of bacterial-type flagellum-dependent cell motility"/>
    <property type="evidence" value="ECO:0007669"/>
    <property type="project" value="TreeGrafter"/>
</dbReference>
<gene>
    <name evidence="2" type="ORF">COW72_03045</name>
</gene>
<dbReference type="GO" id="GO:0043709">
    <property type="term" value="P:cell adhesion involved in single-species biofilm formation"/>
    <property type="evidence" value="ECO:0007669"/>
    <property type="project" value="TreeGrafter"/>
</dbReference>
<dbReference type="InterPro" id="IPR000160">
    <property type="entry name" value="GGDEF_dom"/>
</dbReference>
<dbReference type="AlphaFoldDB" id="A0A2H0FEL3"/>
<dbReference type="PANTHER" id="PTHR45138:SF9">
    <property type="entry name" value="DIGUANYLATE CYCLASE DGCM-RELATED"/>
    <property type="match status" value="1"/>
</dbReference>
<dbReference type="GO" id="GO:0005886">
    <property type="term" value="C:plasma membrane"/>
    <property type="evidence" value="ECO:0007669"/>
    <property type="project" value="TreeGrafter"/>
</dbReference>
<name>A0A2H0FEL3_9BACT</name>
<dbReference type="CDD" id="cd01949">
    <property type="entry name" value="GGDEF"/>
    <property type="match status" value="1"/>
</dbReference>
<dbReference type="PROSITE" id="PS50887">
    <property type="entry name" value="GGDEF"/>
    <property type="match status" value="1"/>
</dbReference>
<dbReference type="SUPFAM" id="SSF55073">
    <property type="entry name" value="Nucleotide cyclase"/>
    <property type="match status" value="1"/>
</dbReference>
<dbReference type="Gene3D" id="3.30.70.270">
    <property type="match status" value="1"/>
</dbReference>
<dbReference type="InterPro" id="IPR050469">
    <property type="entry name" value="Diguanylate_Cyclase"/>
</dbReference>
<dbReference type="PANTHER" id="PTHR45138">
    <property type="entry name" value="REGULATORY COMPONENTS OF SENSORY TRANSDUCTION SYSTEM"/>
    <property type="match status" value="1"/>
</dbReference>
<dbReference type="NCBIfam" id="TIGR00254">
    <property type="entry name" value="GGDEF"/>
    <property type="match status" value="1"/>
</dbReference>
<dbReference type="InterPro" id="IPR029787">
    <property type="entry name" value="Nucleotide_cyclase"/>
</dbReference>
<sequence>MKKIKQFFKAFFRSGATNLELQKQIRKLEEEKIHDPLTKVYNRRFLEEFGGAEFERAERYKRPLTLIFLDIDEFKRINDQQGHLVGDQALEIVAVLLSNYSRKSDFVFRYGGDEFLVMMPETEEDGARQFLERINWELGFTSLRVSSGIATFRADNAILRDEFSSLKGLIDAADRRMRQEKESKVKA</sequence>
<reference evidence="2 3" key="1">
    <citation type="submission" date="2017-09" db="EMBL/GenBank/DDBJ databases">
        <title>Depth-based differentiation of microbial function through sediment-hosted aquifers and enrichment of novel symbionts in the deep terrestrial subsurface.</title>
        <authorList>
            <person name="Probst A.J."/>
            <person name="Ladd B."/>
            <person name="Jarett J.K."/>
            <person name="Geller-Mcgrath D.E."/>
            <person name="Sieber C.M."/>
            <person name="Emerson J.B."/>
            <person name="Anantharaman K."/>
            <person name="Thomas B.C."/>
            <person name="Malmstrom R."/>
            <person name="Stieglmeier M."/>
            <person name="Klingl A."/>
            <person name="Woyke T."/>
            <person name="Ryan C.M."/>
            <person name="Banfield J.F."/>
        </authorList>
    </citation>
    <scope>NUCLEOTIDE SEQUENCE [LARGE SCALE GENOMIC DNA]</scope>
    <source>
        <strain evidence="2">CG18_big_fil_WC_8_21_14_2_50_37_10</strain>
    </source>
</reference>
<evidence type="ECO:0000313" key="2">
    <source>
        <dbReference type="EMBL" id="PIQ05093.1"/>
    </source>
</evidence>
<dbReference type="InterPro" id="IPR043128">
    <property type="entry name" value="Rev_trsase/Diguanyl_cyclase"/>
</dbReference>
<evidence type="ECO:0000313" key="3">
    <source>
        <dbReference type="Proteomes" id="UP000230778"/>
    </source>
</evidence>
<evidence type="ECO:0000259" key="1">
    <source>
        <dbReference type="PROSITE" id="PS50887"/>
    </source>
</evidence>
<dbReference type="SMART" id="SM00267">
    <property type="entry name" value="GGDEF"/>
    <property type="match status" value="1"/>
</dbReference>
<comment type="caution">
    <text evidence="2">The sequence shown here is derived from an EMBL/GenBank/DDBJ whole genome shotgun (WGS) entry which is preliminary data.</text>
</comment>
<accession>A0A2H0FEL3</accession>
<dbReference type="Proteomes" id="UP000230778">
    <property type="component" value="Unassembled WGS sequence"/>
</dbReference>
<feature type="domain" description="GGDEF" evidence="1">
    <location>
        <begin position="62"/>
        <end position="187"/>
    </location>
</feature>
<dbReference type="GO" id="GO:0052621">
    <property type="term" value="F:diguanylate cyclase activity"/>
    <property type="evidence" value="ECO:0007669"/>
    <property type="project" value="TreeGrafter"/>
</dbReference>
<proteinExistence type="predicted"/>
<dbReference type="Pfam" id="PF00990">
    <property type="entry name" value="GGDEF"/>
    <property type="match status" value="1"/>
</dbReference>